<evidence type="ECO:0000313" key="3">
    <source>
        <dbReference type="Proteomes" id="UP000023152"/>
    </source>
</evidence>
<evidence type="ECO:0000256" key="1">
    <source>
        <dbReference type="SAM" id="MobiDB-lite"/>
    </source>
</evidence>
<protein>
    <submittedName>
        <fullName evidence="2">Uncharacterized protein</fullName>
    </submittedName>
</protein>
<organism evidence="2 3">
    <name type="scientific">Reticulomyxa filosa</name>
    <dbReference type="NCBI Taxonomy" id="46433"/>
    <lineage>
        <taxon>Eukaryota</taxon>
        <taxon>Sar</taxon>
        <taxon>Rhizaria</taxon>
        <taxon>Retaria</taxon>
        <taxon>Foraminifera</taxon>
        <taxon>Monothalamids</taxon>
        <taxon>Reticulomyxidae</taxon>
        <taxon>Reticulomyxa</taxon>
    </lineage>
</organism>
<evidence type="ECO:0000313" key="2">
    <source>
        <dbReference type="EMBL" id="ETO28540.1"/>
    </source>
</evidence>
<proteinExistence type="predicted"/>
<dbReference type="EMBL" id="ASPP01006613">
    <property type="protein sequence ID" value="ETO28540.1"/>
    <property type="molecule type" value="Genomic_DNA"/>
</dbReference>
<dbReference type="AlphaFoldDB" id="X6NQH2"/>
<dbReference type="Proteomes" id="UP000023152">
    <property type="component" value="Unassembled WGS sequence"/>
</dbReference>
<keyword evidence="3" id="KW-1185">Reference proteome</keyword>
<comment type="caution">
    <text evidence="2">The sequence shown here is derived from an EMBL/GenBank/DDBJ whole genome shotgun (WGS) entry which is preliminary data.</text>
</comment>
<feature type="region of interest" description="Disordered" evidence="1">
    <location>
        <begin position="141"/>
        <end position="174"/>
    </location>
</feature>
<gene>
    <name evidence="2" type="ORF">RFI_08590</name>
</gene>
<accession>X6NQH2</accession>
<sequence>MNLADKFYANTDLRKEAQNFIAEKTALSLPGFTNFFKKGVATEKISIFLYIIEFIQYCSLLIHPLLLEFHFKCAIFALGGKVDVHDGPLPAVHSETDVSVLVPAVIGREKLSKQREHLFESDSEKEDDDDLDDELWLGDEDVFDGDEHKNNGKAVSQNNVPKKKNDSLEFGDLNYPSPTTIPLINQHKL</sequence>
<name>X6NQH2_RETFI</name>
<reference evidence="2 3" key="1">
    <citation type="journal article" date="2013" name="Curr. Biol.">
        <title>The Genome of the Foraminiferan Reticulomyxa filosa.</title>
        <authorList>
            <person name="Glockner G."/>
            <person name="Hulsmann N."/>
            <person name="Schleicher M."/>
            <person name="Noegel A.A."/>
            <person name="Eichinger L."/>
            <person name="Gallinger C."/>
            <person name="Pawlowski J."/>
            <person name="Sierra R."/>
            <person name="Euteneuer U."/>
            <person name="Pillet L."/>
            <person name="Moustafa A."/>
            <person name="Platzer M."/>
            <person name="Groth M."/>
            <person name="Szafranski K."/>
            <person name="Schliwa M."/>
        </authorList>
    </citation>
    <scope>NUCLEOTIDE SEQUENCE [LARGE SCALE GENOMIC DNA]</scope>
</reference>